<reference evidence="2" key="1">
    <citation type="submission" date="2023-03" db="EMBL/GenBank/DDBJ databases">
        <authorList>
            <person name="Cleenwerck I."/>
        </authorList>
    </citation>
    <scope>NUCLEOTIDE SEQUENCE</scope>
    <source>
        <strain evidence="2">LMG 32879</strain>
    </source>
</reference>
<dbReference type="PANTHER" id="PTHR43252:SF7">
    <property type="entry name" value="TRANSCRIPTIONAL REGULATOR YQJI"/>
    <property type="match status" value="1"/>
</dbReference>
<dbReference type="InterPro" id="IPR036388">
    <property type="entry name" value="WH-like_DNA-bd_sf"/>
</dbReference>
<feature type="domain" description="Transcription regulator PadR N-terminal" evidence="1">
    <location>
        <begin position="63"/>
        <end position="131"/>
    </location>
</feature>
<name>A0AA35XXK3_9PROT</name>
<protein>
    <submittedName>
        <fullName evidence="2">PadR family transcriptional regulator</fullName>
    </submittedName>
</protein>
<accession>A0AA35XXK3</accession>
<evidence type="ECO:0000313" key="3">
    <source>
        <dbReference type="Proteomes" id="UP001176960"/>
    </source>
</evidence>
<dbReference type="Pfam" id="PF03551">
    <property type="entry name" value="PadR"/>
    <property type="match status" value="1"/>
</dbReference>
<dbReference type="SUPFAM" id="SSF46785">
    <property type="entry name" value="Winged helix' DNA-binding domain"/>
    <property type="match status" value="1"/>
</dbReference>
<dbReference type="Gene3D" id="1.10.10.10">
    <property type="entry name" value="Winged helix-like DNA-binding domain superfamily/Winged helix DNA-binding domain"/>
    <property type="match status" value="1"/>
</dbReference>
<organism evidence="2 3">
    <name type="scientific">Brytella acorum</name>
    <dbReference type="NCBI Taxonomy" id="2959299"/>
    <lineage>
        <taxon>Bacteria</taxon>
        <taxon>Pseudomonadati</taxon>
        <taxon>Pseudomonadota</taxon>
        <taxon>Alphaproteobacteria</taxon>
        <taxon>Acetobacterales</taxon>
        <taxon>Acetobacteraceae</taxon>
        <taxon>Brytella</taxon>
    </lineage>
</organism>
<comment type="caution">
    <text evidence="2">The sequence shown here is derived from an EMBL/GenBank/DDBJ whole genome shotgun (WGS) entry which is preliminary data.</text>
</comment>
<dbReference type="InterPro" id="IPR036390">
    <property type="entry name" value="WH_DNA-bd_sf"/>
</dbReference>
<gene>
    <name evidence="2" type="ORF">LMG32879_002896</name>
</gene>
<keyword evidence="3" id="KW-1185">Reference proteome</keyword>
<dbReference type="PANTHER" id="PTHR43252">
    <property type="entry name" value="TRANSCRIPTIONAL REGULATOR YQJI"/>
    <property type="match status" value="1"/>
</dbReference>
<dbReference type="Proteomes" id="UP001176960">
    <property type="component" value="Unassembled WGS sequence"/>
</dbReference>
<sequence length="213" mass="23371">MSREHMHKHHRRPSFFAAAFQAAGRAHGGRCFGRGFGGFGRGFGGGDFPAGRKFSSEELQLLLLALLAEKPAHGYELIRQLEEKSGGFYAPSPGMVYPALTYLDEIGRAAVTQDGNRKLYTLTDEGRAFLEANRARVDIILDMLNRIGSRMGDVRDAFAGVDAADPQAAEDVHLARRSIKQALMRKRGCSADEARRIARILNRAAAEILSNPD</sequence>
<dbReference type="AlphaFoldDB" id="A0AA35XXK3"/>
<dbReference type="InterPro" id="IPR005149">
    <property type="entry name" value="Tscrpt_reg_PadR_N"/>
</dbReference>
<evidence type="ECO:0000313" key="2">
    <source>
        <dbReference type="EMBL" id="CAI9122040.1"/>
    </source>
</evidence>
<dbReference type="EMBL" id="CATKSH010000031">
    <property type="protein sequence ID" value="CAI9122040.1"/>
    <property type="molecule type" value="Genomic_DNA"/>
</dbReference>
<evidence type="ECO:0000259" key="1">
    <source>
        <dbReference type="Pfam" id="PF03551"/>
    </source>
</evidence>
<proteinExistence type="predicted"/>